<gene>
    <name evidence="1" type="ORF">SCP_0601370</name>
</gene>
<accession>A0A401GPT1</accession>
<organism evidence="1 2">
    <name type="scientific">Sparassis crispa</name>
    <dbReference type="NCBI Taxonomy" id="139825"/>
    <lineage>
        <taxon>Eukaryota</taxon>
        <taxon>Fungi</taxon>
        <taxon>Dikarya</taxon>
        <taxon>Basidiomycota</taxon>
        <taxon>Agaricomycotina</taxon>
        <taxon>Agaricomycetes</taxon>
        <taxon>Polyporales</taxon>
        <taxon>Sparassidaceae</taxon>
        <taxon>Sparassis</taxon>
    </lineage>
</organism>
<comment type="caution">
    <text evidence="1">The sequence shown here is derived from an EMBL/GenBank/DDBJ whole genome shotgun (WGS) entry which is preliminary data.</text>
</comment>
<evidence type="ECO:0000313" key="2">
    <source>
        <dbReference type="Proteomes" id="UP000287166"/>
    </source>
</evidence>
<dbReference type="Proteomes" id="UP000287166">
    <property type="component" value="Unassembled WGS sequence"/>
</dbReference>
<keyword evidence="2" id="KW-1185">Reference proteome</keyword>
<dbReference type="STRING" id="139825.A0A401GPT1"/>
<dbReference type="OrthoDB" id="7777654at2759"/>
<dbReference type="AlphaFoldDB" id="A0A401GPT1"/>
<dbReference type="GeneID" id="38781076"/>
<dbReference type="EMBL" id="BFAD01000006">
    <property type="protein sequence ID" value="GBE84159.1"/>
    <property type="molecule type" value="Genomic_DNA"/>
</dbReference>
<name>A0A401GPT1_9APHY</name>
<dbReference type="RefSeq" id="XP_027615072.1">
    <property type="nucleotide sequence ID" value="XM_027759271.1"/>
</dbReference>
<proteinExistence type="predicted"/>
<reference evidence="1 2" key="1">
    <citation type="journal article" date="2018" name="Sci. Rep.">
        <title>Genome sequence of the cauliflower mushroom Sparassis crispa (Hanabiratake) and its association with beneficial usage.</title>
        <authorList>
            <person name="Kiyama R."/>
            <person name="Furutani Y."/>
            <person name="Kawaguchi K."/>
            <person name="Nakanishi T."/>
        </authorList>
    </citation>
    <scope>NUCLEOTIDE SEQUENCE [LARGE SCALE GENOMIC DNA]</scope>
</reference>
<sequence length="82" mass="9769">MKDSAISHFRTLLESYFGAGWKELMRYDEYSTREYMKFVNPKYSDRLMNYLETFTSALNLYDCAPTETVIDSLDFEYCTNVK</sequence>
<evidence type="ECO:0000313" key="1">
    <source>
        <dbReference type="EMBL" id="GBE84159.1"/>
    </source>
</evidence>
<protein>
    <submittedName>
        <fullName evidence="1">Uncharacterized protein</fullName>
    </submittedName>
</protein>
<dbReference type="InParanoid" id="A0A401GPT1"/>